<dbReference type="Proteomes" id="UP001140949">
    <property type="component" value="Unassembled WGS sequence"/>
</dbReference>
<feature type="compositionally biased region" description="Basic and acidic residues" evidence="1">
    <location>
        <begin position="48"/>
        <end position="64"/>
    </location>
</feature>
<dbReference type="EMBL" id="JANAVB010042291">
    <property type="protein sequence ID" value="KAJ6794490.1"/>
    <property type="molecule type" value="Genomic_DNA"/>
</dbReference>
<evidence type="ECO:0000256" key="1">
    <source>
        <dbReference type="SAM" id="MobiDB-lite"/>
    </source>
</evidence>
<protein>
    <submittedName>
        <fullName evidence="2">Uncharacterized protein</fullName>
    </submittedName>
</protein>
<feature type="region of interest" description="Disordered" evidence="1">
    <location>
        <begin position="38"/>
        <end position="83"/>
    </location>
</feature>
<evidence type="ECO:0000313" key="3">
    <source>
        <dbReference type="Proteomes" id="UP001140949"/>
    </source>
</evidence>
<accession>A0AAX6DRR0</accession>
<evidence type="ECO:0000313" key="2">
    <source>
        <dbReference type="EMBL" id="KAJ6794490.1"/>
    </source>
</evidence>
<sequence length="108" mass="11783">MGGGRGRWKRDGRRRSDTTAAAFDGAYVHVGVAAVRAGAGPEGFGSKAVDRGAPAEDPSRRHLPEPPPPPRPLLCLQHRPRPTAQLPLHYQTTSTIKRSYSARRKYCV</sequence>
<proteinExistence type="predicted"/>
<name>A0AAX6DRR0_IRIPA</name>
<reference evidence="2" key="1">
    <citation type="journal article" date="2023" name="GigaByte">
        <title>Genome assembly of the bearded iris, Iris pallida Lam.</title>
        <authorList>
            <person name="Bruccoleri R.E."/>
            <person name="Oakeley E.J."/>
            <person name="Faust A.M.E."/>
            <person name="Altorfer M."/>
            <person name="Dessus-Babus S."/>
            <person name="Burckhardt D."/>
            <person name="Oertli M."/>
            <person name="Naumann U."/>
            <person name="Petersen F."/>
            <person name="Wong J."/>
        </authorList>
    </citation>
    <scope>NUCLEOTIDE SEQUENCE</scope>
    <source>
        <strain evidence="2">GSM-AAB239-AS_SAM_17_03QT</strain>
    </source>
</reference>
<organism evidence="2 3">
    <name type="scientific">Iris pallida</name>
    <name type="common">Sweet iris</name>
    <dbReference type="NCBI Taxonomy" id="29817"/>
    <lineage>
        <taxon>Eukaryota</taxon>
        <taxon>Viridiplantae</taxon>
        <taxon>Streptophyta</taxon>
        <taxon>Embryophyta</taxon>
        <taxon>Tracheophyta</taxon>
        <taxon>Spermatophyta</taxon>
        <taxon>Magnoliopsida</taxon>
        <taxon>Liliopsida</taxon>
        <taxon>Asparagales</taxon>
        <taxon>Iridaceae</taxon>
        <taxon>Iridoideae</taxon>
        <taxon>Irideae</taxon>
        <taxon>Iris</taxon>
    </lineage>
</organism>
<comment type="caution">
    <text evidence="2">The sequence shown here is derived from an EMBL/GenBank/DDBJ whole genome shotgun (WGS) entry which is preliminary data.</text>
</comment>
<keyword evidence="3" id="KW-1185">Reference proteome</keyword>
<dbReference type="AlphaFoldDB" id="A0AAX6DRR0"/>
<gene>
    <name evidence="2" type="ORF">M6B38_232655</name>
</gene>
<reference evidence="2" key="2">
    <citation type="submission" date="2023-04" db="EMBL/GenBank/DDBJ databases">
        <authorList>
            <person name="Bruccoleri R.E."/>
            <person name="Oakeley E.J."/>
            <person name="Faust A.-M."/>
            <person name="Dessus-Babus S."/>
            <person name="Altorfer M."/>
            <person name="Burckhardt D."/>
            <person name="Oertli M."/>
            <person name="Naumann U."/>
            <person name="Petersen F."/>
            <person name="Wong J."/>
        </authorList>
    </citation>
    <scope>NUCLEOTIDE SEQUENCE</scope>
    <source>
        <strain evidence="2">GSM-AAB239-AS_SAM_17_03QT</strain>
        <tissue evidence="2">Leaf</tissue>
    </source>
</reference>